<evidence type="ECO:0000313" key="2">
    <source>
        <dbReference type="Proteomes" id="UP000074914"/>
    </source>
</evidence>
<dbReference type="Proteomes" id="UP000074914">
    <property type="component" value="Chromosome"/>
</dbReference>
<accession>A0ABN4M9P7</accession>
<gene>
    <name evidence="1" type="ORF">CPter291_1642</name>
</gene>
<dbReference type="RefSeq" id="WP_156479950.1">
    <property type="nucleotide sequence ID" value="NZ_CP013236.1"/>
</dbReference>
<evidence type="ECO:0000313" key="1">
    <source>
        <dbReference type="EMBL" id="AMP13913.1"/>
    </source>
</evidence>
<name>A0ABN4M9P7_9BURK</name>
<protein>
    <submittedName>
        <fullName evidence="1">Membrane protein</fullName>
    </submittedName>
</protein>
<proteinExistence type="predicted"/>
<reference evidence="1 2" key="1">
    <citation type="submission" date="2015-11" db="EMBL/GenBank/DDBJ databases">
        <title>Exploring the genomic traits of fungus-feeding bacterial genus Collimonas.</title>
        <authorList>
            <person name="Song C."/>
            <person name="Schmidt R."/>
            <person name="de Jager V."/>
            <person name="Krzyzanowska D."/>
            <person name="Jongedijk E."/>
            <person name="Cankar K."/>
            <person name="Beekwilder J."/>
            <person name="van Veen A."/>
            <person name="de Boer W."/>
            <person name="van Veen J.A."/>
            <person name="Garbeva P."/>
        </authorList>
    </citation>
    <scope>NUCLEOTIDE SEQUENCE [LARGE SCALE GENOMIC DNA]</scope>
    <source>
        <strain evidence="1 2">Ter291</strain>
    </source>
</reference>
<dbReference type="EMBL" id="CP013236">
    <property type="protein sequence ID" value="AMP13913.1"/>
    <property type="molecule type" value="Genomic_DNA"/>
</dbReference>
<sequence length="80" mass="9006">MQTITLATQFIFAGGVCCAVIFSLKRDWLKAATWVCLTTYLMLDRVMPPEASPPVLINSVLVIFLALVGYQIFKRKKPTR</sequence>
<keyword evidence="2" id="KW-1185">Reference proteome</keyword>
<organism evidence="1 2">
    <name type="scientific">Collimonas pratensis</name>
    <dbReference type="NCBI Taxonomy" id="279113"/>
    <lineage>
        <taxon>Bacteria</taxon>
        <taxon>Pseudomonadati</taxon>
        <taxon>Pseudomonadota</taxon>
        <taxon>Betaproteobacteria</taxon>
        <taxon>Burkholderiales</taxon>
        <taxon>Oxalobacteraceae</taxon>
        <taxon>Collimonas</taxon>
    </lineage>
</organism>